<proteinExistence type="predicted"/>
<name>A0A392N4M2_9FABA</name>
<dbReference type="EMBL" id="LXQA010026513">
    <property type="protein sequence ID" value="MCH94105.1"/>
    <property type="molecule type" value="Genomic_DNA"/>
</dbReference>
<accession>A0A392N4M2</accession>
<reference evidence="1 2" key="1">
    <citation type="journal article" date="2018" name="Front. Plant Sci.">
        <title>Red Clover (Trifolium pratense) and Zigzag Clover (T. medium) - A Picture of Genomic Similarities and Differences.</title>
        <authorList>
            <person name="Dluhosova J."/>
            <person name="Istvanek J."/>
            <person name="Nedelnik J."/>
            <person name="Repkova J."/>
        </authorList>
    </citation>
    <scope>NUCLEOTIDE SEQUENCE [LARGE SCALE GENOMIC DNA]</scope>
    <source>
        <strain evidence="2">cv. 10/8</strain>
        <tissue evidence="1">Leaf</tissue>
    </source>
</reference>
<keyword evidence="2" id="KW-1185">Reference proteome</keyword>
<dbReference type="AlphaFoldDB" id="A0A392N4M2"/>
<comment type="caution">
    <text evidence="1">The sequence shown here is derived from an EMBL/GenBank/DDBJ whole genome shotgun (WGS) entry which is preliminary data.</text>
</comment>
<sequence length="68" mass="6791">MSSKKAVYESSMLGAFGADDELTGSGFPIVGLGPGVAETVLDVDVDTGGLGFVLVIAVSLLTRTEAGT</sequence>
<protein>
    <submittedName>
        <fullName evidence="1">Uncharacterized protein</fullName>
    </submittedName>
</protein>
<gene>
    <name evidence="1" type="ORF">A2U01_0015060</name>
</gene>
<evidence type="ECO:0000313" key="2">
    <source>
        <dbReference type="Proteomes" id="UP000265520"/>
    </source>
</evidence>
<organism evidence="1 2">
    <name type="scientific">Trifolium medium</name>
    <dbReference type="NCBI Taxonomy" id="97028"/>
    <lineage>
        <taxon>Eukaryota</taxon>
        <taxon>Viridiplantae</taxon>
        <taxon>Streptophyta</taxon>
        <taxon>Embryophyta</taxon>
        <taxon>Tracheophyta</taxon>
        <taxon>Spermatophyta</taxon>
        <taxon>Magnoliopsida</taxon>
        <taxon>eudicotyledons</taxon>
        <taxon>Gunneridae</taxon>
        <taxon>Pentapetalae</taxon>
        <taxon>rosids</taxon>
        <taxon>fabids</taxon>
        <taxon>Fabales</taxon>
        <taxon>Fabaceae</taxon>
        <taxon>Papilionoideae</taxon>
        <taxon>50 kb inversion clade</taxon>
        <taxon>NPAAA clade</taxon>
        <taxon>Hologalegina</taxon>
        <taxon>IRL clade</taxon>
        <taxon>Trifolieae</taxon>
        <taxon>Trifolium</taxon>
    </lineage>
</organism>
<evidence type="ECO:0000313" key="1">
    <source>
        <dbReference type="EMBL" id="MCH94105.1"/>
    </source>
</evidence>
<dbReference type="Proteomes" id="UP000265520">
    <property type="component" value="Unassembled WGS sequence"/>
</dbReference>